<comment type="caution">
    <text evidence="4">The sequence shown here is derived from an EMBL/GenBank/DDBJ whole genome shotgun (WGS) entry which is preliminary data.</text>
</comment>
<reference evidence="5" key="2">
    <citation type="submission" date="2019-10" db="EMBL/GenBank/DDBJ databases">
        <title>Conservation and host-specific expression of non-tandemly repeated heterogenous ribosome RNA gene in arbuscular mycorrhizal fungi.</title>
        <authorList>
            <person name="Maeda T."/>
            <person name="Kobayashi Y."/>
            <person name="Nakagawa T."/>
            <person name="Ezawa T."/>
            <person name="Yamaguchi K."/>
            <person name="Bino T."/>
            <person name="Nishimoto Y."/>
            <person name="Shigenobu S."/>
            <person name="Kawaguchi M."/>
        </authorList>
    </citation>
    <scope>NUCLEOTIDE SEQUENCE</scope>
    <source>
        <strain evidence="5">HR1</strain>
    </source>
</reference>
<dbReference type="EMBL" id="BEXD01003546">
    <property type="protein sequence ID" value="GBC01424.1"/>
    <property type="molecule type" value="Genomic_DNA"/>
</dbReference>
<evidence type="ECO:0000313" key="4">
    <source>
        <dbReference type="EMBL" id="GBC01424.1"/>
    </source>
</evidence>
<evidence type="ECO:0000256" key="1">
    <source>
        <dbReference type="SAM" id="MobiDB-lite"/>
    </source>
</evidence>
<dbReference type="Proteomes" id="UP000615446">
    <property type="component" value="Unassembled WGS sequence"/>
</dbReference>
<dbReference type="InterPro" id="IPR011333">
    <property type="entry name" value="SKP1/BTB/POZ_sf"/>
</dbReference>
<organism evidence="4 6">
    <name type="scientific">Rhizophagus clarus</name>
    <dbReference type="NCBI Taxonomy" id="94130"/>
    <lineage>
        <taxon>Eukaryota</taxon>
        <taxon>Fungi</taxon>
        <taxon>Fungi incertae sedis</taxon>
        <taxon>Mucoromycota</taxon>
        <taxon>Glomeromycotina</taxon>
        <taxon>Glomeromycetes</taxon>
        <taxon>Glomerales</taxon>
        <taxon>Glomeraceae</taxon>
        <taxon>Rhizophagus</taxon>
    </lineage>
</organism>
<dbReference type="Pfam" id="PF00651">
    <property type="entry name" value="BTB"/>
    <property type="match status" value="1"/>
</dbReference>
<reference evidence="4 6" key="1">
    <citation type="submission" date="2017-11" db="EMBL/GenBank/DDBJ databases">
        <title>The genome of Rhizophagus clarus HR1 reveals common genetic basis of auxotrophy among arbuscular mycorrhizal fungi.</title>
        <authorList>
            <person name="Kobayashi Y."/>
        </authorList>
    </citation>
    <scope>NUCLEOTIDE SEQUENCE [LARGE SCALE GENOMIC DNA]</scope>
    <source>
        <strain evidence="4 6">HR1</strain>
    </source>
</reference>
<feature type="compositionally biased region" description="Basic and acidic residues" evidence="1">
    <location>
        <begin position="23"/>
        <end position="36"/>
    </location>
</feature>
<dbReference type="PROSITE" id="PS51886">
    <property type="entry name" value="TLDC"/>
    <property type="match status" value="1"/>
</dbReference>
<dbReference type="AlphaFoldDB" id="A0A2Z6RH46"/>
<dbReference type="Gene3D" id="1.25.40.420">
    <property type="match status" value="1"/>
</dbReference>
<dbReference type="SUPFAM" id="SSF54695">
    <property type="entry name" value="POZ domain"/>
    <property type="match status" value="1"/>
</dbReference>
<dbReference type="OrthoDB" id="2324840at2759"/>
<dbReference type="InterPro" id="IPR006571">
    <property type="entry name" value="TLDc_dom"/>
</dbReference>
<dbReference type="InterPro" id="IPR000210">
    <property type="entry name" value="BTB/POZ_dom"/>
</dbReference>
<evidence type="ECO:0000259" key="3">
    <source>
        <dbReference type="PROSITE" id="PS51886"/>
    </source>
</evidence>
<gene>
    <name evidence="5" type="ORF">RCL2_001201400</name>
    <name evidence="4" type="ORF">RclHR1_04190008</name>
</gene>
<dbReference type="Gene3D" id="3.30.710.10">
    <property type="entry name" value="Potassium Channel Kv1.1, Chain A"/>
    <property type="match status" value="1"/>
</dbReference>
<dbReference type="EMBL" id="BLAL01000087">
    <property type="protein sequence ID" value="GES84927.1"/>
    <property type="molecule type" value="Genomic_DNA"/>
</dbReference>
<keyword evidence="6" id="KW-1185">Reference proteome</keyword>
<dbReference type="PROSITE" id="PS50097">
    <property type="entry name" value="BTB"/>
    <property type="match status" value="1"/>
</dbReference>
<feature type="domain" description="TLDc" evidence="3">
    <location>
        <begin position="325"/>
        <end position="496"/>
    </location>
</feature>
<dbReference type="Proteomes" id="UP000247702">
    <property type="component" value="Unassembled WGS sequence"/>
</dbReference>
<accession>A0A2Z6RH46</accession>
<dbReference type="Pfam" id="PF07534">
    <property type="entry name" value="TLD"/>
    <property type="match status" value="1"/>
</dbReference>
<evidence type="ECO:0000313" key="6">
    <source>
        <dbReference type="Proteomes" id="UP000247702"/>
    </source>
</evidence>
<feature type="domain" description="BTB" evidence="2">
    <location>
        <begin position="50"/>
        <end position="123"/>
    </location>
</feature>
<dbReference type="InterPro" id="IPR011705">
    <property type="entry name" value="BACK"/>
</dbReference>
<evidence type="ECO:0000259" key="2">
    <source>
        <dbReference type="PROSITE" id="PS50097"/>
    </source>
</evidence>
<feature type="region of interest" description="Disordered" evidence="1">
    <location>
        <begin position="16"/>
        <end position="36"/>
    </location>
</feature>
<proteinExistence type="predicted"/>
<dbReference type="PANTHER" id="PTHR45774">
    <property type="entry name" value="BTB/POZ DOMAIN-CONTAINING"/>
    <property type="match status" value="1"/>
</dbReference>
<evidence type="ECO:0000313" key="5">
    <source>
        <dbReference type="EMBL" id="GES84927.1"/>
    </source>
</evidence>
<dbReference type="PANTHER" id="PTHR45774:SF3">
    <property type="entry name" value="BTB (POZ) DOMAIN-CONTAINING 2B-RELATED"/>
    <property type="match status" value="1"/>
</dbReference>
<name>A0A2Z6RH46_9GLOM</name>
<dbReference type="SMART" id="SM00225">
    <property type="entry name" value="BTB"/>
    <property type="match status" value="1"/>
</dbReference>
<sequence length="499" mass="58304">MLNKFITKVLKKLQKKRKIRKTNRNDKTDKTEESRGTDKIDKFYESETSNDVIICVGEEPNVNEFHADSKTLRRESKYFKKVLSDKNIEKRDEKYVIKKSNITPQVFNSINKYIRSEDVNMTDKSGTEILNIFIASNDLKLKSLTKLTKDILIKNHQQFLRSDPIEVLHAAYSYKTLSEIQISCLETICYKPEILFNSSKFINLSASILEIILKRDDLALDEIEIWDNLIKWGLAQEKNLDKNVSEWQQEEFTIFERILHKFIPFIRFYDISSEDYYDKIEPYDEIIPKELQDDILKFHMLSEYKPTINTHIPRYPGNNGNLNNQLINRKHLIIIENWIKWKDNTIGKKYFYNFKLLYRASRDGNTSLAFHAKCDNKEATIVIAKITNSEQIVGGYNPLQWDSKNNYKPTKDSFIFYFKNRKDINSAKISRSNGYINSIGGFAANGPVFGGLACFSNAWENICPDETVGMSNSYPRIDDMPIGIFKIEDYEVFQVVKKS</sequence>
<protein>
    <submittedName>
        <fullName evidence="5">BTB/POZ domain-containing protein</fullName>
    </submittedName>
</protein>
<dbReference type="Pfam" id="PF07707">
    <property type="entry name" value="BACK"/>
    <property type="match status" value="1"/>
</dbReference>